<dbReference type="Proteomes" id="UP000053599">
    <property type="component" value="Unassembled WGS sequence"/>
</dbReference>
<protein>
    <submittedName>
        <fullName evidence="2">Uncharacterized protein</fullName>
    </submittedName>
</protein>
<dbReference type="AlphaFoldDB" id="A0A0D1Z3N1"/>
<proteinExistence type="predicted"/>
<name>A0A0D1Z3N1_9EURO</name>
<accession>A0A0D1Z3N1</accession>
<dbReference type="OrthoDB" id="5408144at2759"/>
<evidence type="ECO:0000256" key="1">
    <source>
        <dbReference type="SAM" id="MobiDB-lite"/>
    </source>
</evidence>
<feature type="region of interest" description="Disordered" evidence="1">
    <location>
        <begin position="1"/>
        <end position="27"/>
    </location>
</feature>
<feature type="compositionally biased region" description="Low complexity" evidence="1">
    <location>
        <begin position="94"/>
        <end position="122"/>
    </location>
</feature>
<reference evidence="2 3" key="1">
    <citation type="submission" date="2015-01" db="EMBL/GenBank/DDBJ databases">
        <title>The Genome Sequence of Exophiala sideris CBS121828.</title>
        <authorList>
            <consortium name="The Broad Institute Genomics Platform"/>
            <person name="Cuomo C."/>
            <person name="de Hoog S."/>
            <person name="Gorbushina A."/>
            <person name="Stielow B."/>
            <person name="Teixiera M."/>
            <person name="Abouelleil A."/>
            <person name="Chapman S.B."/>
            <person name="Priest M."/>
            <person name="Young S.K."/>
            <person name="Wortman J."/>
            <person name="Nusbaum C."/>
            <person name="Birren B."/>
        </authorList>
    </citation>
    <scope>NUCLEOTIDE SEQUENCE [LARGE SCALE GENOMIC DNA]</scope>
    <source>
        <strain evidence="2 3">CBS 121828</strain>
    </source>
</reference>
<evidence type="ECO:0000313" key="3">
    <source>
        <dbReference type="Proteomes" id="UP000053599"/>
    </source>
</evidence>
<dbReference type="HOGENOM" id="CLU_1215366_0_0_1"/>
<evidence type="ECO:0000313" key="2">
    <source>
        <dbReference type="EMBL" id="KIV81468.1"/>
    </source>
</evidence>
<dbReference type="EMBL" id="KN846952">
    <property type="protein sequence ID" value="KIV81468.1"/>
    <property type="molecule type" value="Genomic_DNA"/>
</dbReference>
<gene>
    <name evidence="2" type="ORF">PV11_03654</name>
</gene>
<organism evidence="2 3">
    <name type="scientific">Exophiala sideris</name>
    <dbReference type="NCBI Taxonomy" id="1016849"/>
    <lineage>
        <taxon>Eukaryota</taxon>
        <taxon>Fungi</taxon>
        <taxon>Dikarya</taxon>
        <taxon>Ascomycota</taxon>
        <taxon>Pezizomycotina</taxon>
        <taxon>Eurotiomycetes</taxon>
        <taxon>Chaetothyriomycetidae</taxon>
        <taxon>Chaetothyriales</taxon>
        <taxon>Herpotrichiellaceae</taxon>
        <taxon>Exophiala</taxon>
    </lineage>
</organism>
<sequence length="241" mass="26085">MGLRIKLRKTFSSSSAKKSSFPDCSPTGEKYYTDRTDIEYYKPNEIPKSKYKGRVDPEHAASLAAFSLADAFSLAKKRSSAALSGTFSPRGTNAQSRAASRIASRAASRAQSRATSRAPSRRPSFDIHRSNLRIAANDSSISSSGTASISASTALDIETASTSISNHTTAVASAPAERNMKLVDSGIGMDMPDIVLTKQMTAHDTPFTVEELEQAMTRASLKPKIFAHEEYQMPTRRRAIA</sequence>
<feature type="region of interest" description="Disordered" evidence="1">
    <location>
        <begin position="83"/>
        <end position="128"/>
    </location>
</feature>